<accession>A0A820F240</accession>
<evidence type="ECO:0000313" key="3">
    <source>
        <dbReference type="Proteomes" id="UP000663823"/>
    </source>
</evidence>
<evidence type="ECO:0000256" key="1">
    <source>
        <dbReference type="SAM" id="MobiDB-lite"/>
    </source>
</evidence>
<dbReference type="AlphaFoldDB" id="A0A820F240"/>
<comment type="caution">
    <text evidence="2">The sequence shown here is derived from an EMBL/GenBank/DDBJ whole genome shotgun (WGS) entry which is preliminary data.</text>
</comment>
<organism evidence="2 3">
    <name type="scientific">Rotaria sordida</name>
    <dbReference type="NCBI Taxonomy" id="392033"/>
    <lineage>
        <taxon>Eukaryota</taxon>
        <taxon>Metazoa</taxon>
        <taxon>Spiralia</taxon>
        <taxon>Gnathifera</taxon>
        <taxon>Rotifera</taxon>
        <taxon>Eurotatoria</taxon>
        <taxon>Bdelloidea</taxon>
        <taxon>Philodinida</taxon>
        <taxon>Philodinidae</taxon>
        <taxon>Rotaria</taxon>
    </lineage>
</organism>
<evidence type="ECO:0000313" key="2">
    <source>
        <dbReference type="EMBL" id="CAF4254802.1"/>
    </source>
</evidence>
<reference evidence="2" key="1">
    <citation type="submission" date="2021-02" db="EMBL/GenBank/DDBJ databases">
        <authorList>
            <person name="Nowell W R."/>
        </authorList>
    </citation>
    <scope>NUCLEOTIDE SEQUENCE</scope>
</reference>
<dbReference type="EMBL" id="CAJOAX010033360">
    <property type="protein sequence ID" value="CAF4254802.1"/>
    <property type="molecule type" value="Genomic_DNA"/>
</dbReference>
<protein>
    <submittedName>
        <fullName evidence="2">Uncharacterized protein</fullName>
    </submittedName>
</protein>
<sequence length="47" mass="5348">MIDDVCNCTSYQIELDTTLDYDGEEEFDDFEDEDAESADESVDPGFD</sequence>
<feature type="region of interest" description="Disordered" evidence="1">
    <location>
        <begin position="21"/>
        <end position="47"/>
    </location>
</feature>
<gene>
    <name evidence="2" type="ORF">OTI717_LOCUS40557</name>
</gene>
<name>A0A820F240_9BILA</name>
<proteinExistence type="predicted"/>
<dbReference type="Proteomes" id="UP000663823">
    <property type="component" value="Unassembled WGS sequence"/>
</dbReference>
<feature type="non-terminal residue" evidence="2">
    <location>
        <position position="47"/>
    </location>
</feature>